<accession>A0ABD3HDL5</accession>
<proteinExistence type="predicted"/>
<protein>
    <submittedName>
        <fullName evidence="2">Uncharacterized protein</fullName>
    </submittedName>
</protein>
<organism evidence="2 3">
    <name type="scientific">Riccia sorocarpa</name>
    <dbReference type="NCBI Taxonomy" id="122646"/>
    <lineage>
        <taxon>Eukaryota</taxon>
        <taxon>Viridiplantae</taxon>
        <taxon>Streptophyta</taxon>
        <taxon>Embryophyta</taxon>
        <taxon>Marchantiophyta</taxon>
        <taxon>Marchantiopsida</taxon>
        <taxon>Marchantiidae</taxon>
        <taxon>Marchantiales</taxon>
        <taxon>Ricciaceae</taxon>
        <taxon>Riccia</taxon>
    </lineage>
</organism>
<dbReference type="AlphaFoldDB" id="A0ABD3HDL5"/>
<gene>
    <name evidence="2" type="ORF">R1sor_014415</name>
</gene>
<dbReference type="Proteomes" id="UP001633002">
    <property type="component" value="Unassembled WGS sequence"/>
</dbReference>
<feature type="compositionally biased region" description="Basic and acidic residues" evidence="1">
    <location>
        <begin position="1"/>
        <end position="17"/>
    </location>
</feature>
<feature type="region of interest" description="Disordered" evidence="1">
    <location>
        <begin position="1"/>
        <end position="57"/>
    </location>
</feature>
<feature type="region of interest" description="Disordered" evidence="1">
    <location>
        <begin position="94"/>
        <end position="118"/>
    </location>
</feature>
<comment type="caution">
    <text evidence="2">The sequence shown here is derived from an EMBL/GenBank/DDBJ whole genome shotgun (WGS) entry which is preliminary data.</text>
</comment>
<dbReference type="EMBL" id="JBJQOH010000004">
    <property type="protein sequence ID" value="KAL3688106.1"/>
    <property type="molecule type" value="Genomic_DNA"/>
</dbReference>
<reference evidence="2 3" key="1">
    <citation type="submission" date="2024-09" db="EMBL/GenBank/DDBJ databases">
        <title>Chromosome-scale assembly of Riccia sorocarpa.</title>
        <authorList>
            <person name="Paukszto L."/>
        </authorList>
    </citation>
    <scope>NUCLEOTIDE SEQUENCE [LARGE SCALE GENOMIC DNA]</scope>
    <source>
        <strain evidence="2">LP-2024</strain>
        <tissue evidence="2">Aerial parts of the thallus</tissue>
    </source>
</reference>
<name>A0ABD3HDL5_9MARC</name>
<feature type="compositionally biased region" description="Low complexity" evidence="1">
    <location>
        <begin position="106"/>
        <end position="117"/>
    </location>
</feature>
<keyword evidence="3" id="KW-1185">Reference proteome</keyword>
<evidence type="ECO:0000256" key="1">
    <source>
        <dbReference type="SAM" id="MobiDB-lite"/>
    </source>
</evidence>
<evidence type="ECO:0000313" key="3">
    <source>
        <dbReference type="Proteomes" id="UP001633002"/>
    </source>
</evidence>
<sequence length="220" mass="24357">MDHSKHSFSRIKSDARKSTRSTEGTASPPKEQPLTSHQTEVSPSLPEGHPDSSESQQLAIECYTSKEPTVMDLPTETTLEIGSARVDIMYNPPASKKQKSSAFGPSASTTVASSSSSKAFPEIPKTPILIDNIEYASRNDVFEGLIVNEYGKIDEQNEKNCFLMFDMVDKRMSKTITCSVQANLAKLWAVNKRRVSNNKSEITVVDGVQEEDKTLVRKRV</sequence>
<feature type="compositionally biased region" description="Polar residues" evidence="1">
    <location>
        <begin position="33"/>
        <end position="42"/>
    </location>
</feature>
<evidence type="ECO:0000313" key="2">
    <source>
        <dbReference type="EMBL" id="KAL3688106.1"/>
    </source>
</evidence>